<evidence type="ECO:0000256" key="2">
    <source>
        <dbReference type="ARBA" id="ARBA00022692"/>
    </source>
</evidence>
<protein>
    <recommendedName>
        <fullName evidence="8">DoxX family protein</fullName>
    </recommendedName>
</protein>
<feature type="transmembrane region" description="Helical" evidence="5">
    <location>
        <begin position="80"/>
        <end position="99"/>
    </location>
</feature>
<keyword evidence="2 5" id="KW-0812">Transmembrane</keyword>
<evidence type="ECO:0000256" key="4">
    <source>
        <dbReference type="ARBA" id="ARBA00023136"/>
    </source>
</evidence>
<accession>A0A1L3JKZ6</accession>
<keyword evidence="3 5" id="KW-1133">Transmembrane helix</keyword>
<evidence type="ECO:0008006" key="8">
    <source>
        <dbReference type="Google" id="ProtNLM"/>
    </source>
</evidence>
<dbReference type="InterPro" id="IPR032808">
    <property type="entry name" value="DoxX"/>
</dbReference>
<keyword evidence="7" id="KW-1185">Reference proteome</keyword>
<feature type="transmembrane region" description="Helical" evidence="5">
    <location>
        <begin position="105"/>
        <end position="122"/>
    </location>
</feature>
<keyword evidence="4 5" id="KW-0472">Membrane</keyword>
<evidence type="ECO:0000256" key="3">
    <source>
        <dbReference type="ARBA" id="ARBA00022989"/>
    </source>
</evidence>
<feature type="transmembrane region" description="Helical" evidence="5">
    <location>
        <begin position="53"/>
        <end position="71"/>
    </location>
</feature>
<dbReference type="AlphaFoldDB" id="A0A1L3JKZ6"/>
<proteinExistence type="predicted"/>
<sequence>MHKVKILKITSNLIAALLMLLFAIPKLLGVEKSVKGFEQFKSLVPLDPNMFRIFTGIVELLIALLLIFYTINNKKNIGKIAYFLLLSTMIGGLTMEFFARQKPDYLLVIIAIILSTLSIFKLKTLVKNKS</sequence>
<dbReference type="RefSeq" id="WP_072556296.1">
    <property type="nucleotide sequence ID" value="NZ_CP018155.1"/>
</dbReference>
<evidence type="ECO:0000313" key="6">
    <source>
        <dbReference type="EMBL" id="APG65772.1"/>
    </source>
</evidence>
<dbReference type="KEGG" id="ten:LPB136_10520"/>
<reference evidence="6 7" key="1">
    <citation type="submission" date="2016-11" db="EMBL/GenBank/DDBJ databases">
        <title>Tenacibaculum sp. LPB0136, isolated from marine environment.</title>
        <authorList>
            <person name="Kim E."/>
            <person name="Yi H."/>
        </authorList>
    </citation>
    <scope>NUCLEOTIDE SEQUENCE [LARGE SCALE GENOMIC DNA]</scope>
    <source>
        <strain evidence="6 7">LPB0136</strain>
    </source>
</reference>
<dbReference type="GO" id="GO:0016020">
    <property type="term" value="C:membrane"/>
    <property type="evidence" value="ECO:0007669"/>
    <property type="project" value="UniProtKB-SubCell"/>
</dbReference>
<dbReference type="Proteomes" id="UP000181898">
    <property type="component" value="Chromosome"/>
</dbReference>
<evidence type="ECO:0000256" key="1">
    <source>
        <dbReference type="ARBA" id="ARBA00004141"/>
    </source>
</evidence>
<dbReference type="EMBL" id="CP018155">
    <property type="protein sequence ID" value="APG65772.1"/>
    <property type="molecule type" value="Genomic_DNA"/>
</dbReference>
<name>A0A1L3JKZ6_9FLAO</name>
<dbReference type="OrthoDB" id="1442110at2"/>
<organism evidence="6 7">
    <name type="scientific">Tenacibaculum todarodis</name>
    <dbReference type="NCBI Taxonomy" id="1850252"/>
    <lineage>
        <taxon>Bacteria</taxon>
        <taxon>Pseudomonadati</taxon>
        <taxon>Bacteroidota</taxon>
        <taxon>Flavobacteriia</taxon>
        <taxon>Flavobacteriales</taxon>
        <taxon>Flavobacteriaceae</taxon>
        <taxon>Tenacibaculum</taxon>
    </lineage>
</organism>
<dbReference type="Pfam" id="PF13564">
    <property type="entry name" value="DoxX_2"/>
    <property type="match status" value="1"/>
</dbReference>
<evidence type="ECO:0000313" key="7">
    <source>
        <dbReference type="Proteomes" id="UP000181898"/>
    </source>
</evidence>
<dbReference type="STRING" id="1850252.LPB136_10520"/>
<comment type="subcellular location">
    <subcellularLocation>
        <location evidence="1">Membrane</location>
        <topology evidence="1">Multi-pass membrane protein</topology>
    </subcellularLocation>
</comment>
<gene>
    <name evidence="6" type="ORF">LPB136_10520</name>
</gene>
<evidence type="ECO:0000256" key="5">
    <source>
        <dbReference type="SAM" id="Phobius"/>
    </source>
</evidence>